<evidence type="ECO:0000256" key="3">
    <source>
        <dbReference type="PIRSR" id="PIRSR606823-1"/>
    </source>
</evidence>
<dbReference type="GO" id="GO:0046872">
    <property type="term" value="F:metal ion binding"/>
    <property type="evidence" value="ECO:0007669"/>
    <property type="project" value="UniProtKB-KW"/>
</dbReference>
<dbReference type="InterPro" id="IPR031331">
    <property type="entry name" value="NEUT/ALK_ceramidase_C"/>
</dbReference>
<dbReference type="InterPro" id="IPR038445">
    <property type="entry name" value="NCDase_C_sf"/>
</dbReference>
<gene>
    <name evidence="8" type="ORF">H103_08342</name>
</gene>
<dbReference type="InterPro" id="IPR006823">
    <property type="entry name" value="Ceramidase_alk"/>
</dbReference>
<keyword evidence="5" id="KW-0746">Sphingolipid metabolism</keyword>
<dbReference type="Gene3D" id="2.60.40.2300">
    <property type="entry name" value="Neutral/alkaline non-lysosomal ceramidase, C-terminal domain"/>
    <property type="match status" value="1"/>
</dbReference>
<dbReference type="EMBL" id="KK207937">
    <property type="protein sequence ID" value="EZF48004.1"/>
    <property type="molecule type" value="Genomic_DNA"/>
</dbReference>
<evidence type="ECO:0000259" key="6">
    <source>
        <dbReference type="Pfam" id="PF04734"/>
    </source>
</evidence>
<name>A0A022VPY3_TRIRU</name>
<dbReference type="GO" id="GO:0005576">
    <property type="term" value="C:extracellular region"/>
    <property type="evidence" value="ECO:0007669"/>
    <property type="project" value="TreeGrafter"/>
</dbReference>
<dbReference type="HOGENOM" id="CLU_011300_0_1_1"/>
<dbReference type="GO" id="GO:0017040">
    <property type="term" value="F:N-acylsphingosine amidohydrolase activity"/>
    <property type="evidence" value="ECO:0007669"/>
    <property type="project" value="UniProtKB-UniRule"/>
</dbReference>
<sequence>MPPRTGTVVGIFGVLLGVILAVQLAFNFHGTSRANQFSRSLPLQSTRADKSATEDDIFNVGIGKADVTGPVVEIVFMGFADSEQKGTGLRQRLYSRAFIIENPNKPDDTFIYLVTDLAAGDTAVRDGVLKGLAAMGPEYSRYGSHNLALSGTHSHSGPGAWLNYLLPQIPSAGFDKAAYKAVVDGILLSIKRAHETRTPTRLSFDTKDLVDGNINRSPYSYLANPEEERKRYQYDTDKTLSLIRFDRASDDKTTGILTFYSVHGTSLFANNTLVSGDNKGVAAYLFERAAKGDDRFADGFIAGFSQSSVGDTSPNTLGPFCEDTGLDCKFEDSTCGGSTAKCHGRGPFFRELDQGTKSCFEIGRRQYNTAKAIYENMDTSAKRIRDNSAVKAFHVYQNFDGYTFPSPFNPRKTLTTCSAALGHSFAGGTTDGPGRFDFTQNGTDSPSTKNPIWRIARDVIHPPSKEQVACQKPKKILLDIGDLTFPYAWAANIIDIQVLRAGPLFIIVATPEVSTMSGRRWKQAIANKAKEILGVSNPLVVLGAPSNTYAHYVTTEEEYGIQRYEGGSTLHGPNTLAAHVNLTLTYLPFLSASSNNHPDPGPYPPINTDKSLSFITGVVHDNPPIGKKFGDVLSGPDMGKTFRPGDTVKTTFVGANPRNNFRLEETYTAVERQVPNTNRWEVVRDDFDWTLVYRWERKRPIIGTSEVTLEWTIEDDYYSIDNKKKLESGTYRLHYYGDSKAPVTGQITAFEGIGPAFKVEA</sequence>
<dbReference type="GO" id="GO:0046512">
    <property type="term" value="P:sphingosine biosynthetic process"/>
    <property type="evidence" value="ECO:0007669"/>
    <property type="project" value="TreeGrafter"/>
</dbReference>
<proteinExistence type="inferred from homology"/>
<dbReference type="GO" id="GO:0046514">
    <property type="term" value="P:ceramide catabolic process"/>
    <property type="evidence" value="ECO:0007669"/>
    <property type="project" value="InterPro"/>
</dbReference>
<protein>
    <recommendedName>
        <fullName evidence="5">Neutral ceramidase</fullName>
        <ecNumber evidence="5">3.5.1.23</ecNumber>
    </recommendedName>
</protein>
<reference evidence="8" key="1">
    <citation type="submission" date="2014-02" db="EMBL/GenBank/DDBJ databases">
        <title>The Genome Sequence of Trichophyton rubrum (morphotype fischeri) CBS 288.86.</title>
        <authorList>
            <consortium name="The Broad Institute Genomics Platform"/>
            <person name="Cuomo C.A."/>
            <person name="White T.C."/>
            <person name="Graser Y."/>
            <person name="Martinez-Rossi N."/>
            <person name="Heitman J."/>
            <person name="Young S.K."/>
            <person name="Zeng Q."/>
            <person name="Gargeya S."/>
            <person name="Abouelleil A."/>
            <person name="Alvarado L."/>
            <person name="Chapman S.B."/>
            <person name="Gainer-Dewar J."/>
            <person name="Goldberg J."/>
            <person name="Griggs A."/>
            <person name="Gujja S."/>
            <person name="Hansen M."/>
            <person name="Howarth C."/>
            <person name="Imamovic A."/>
            <person name="Larimer J."/>
            <person name="Martinez D."/>
            <person name="Murphy C."/>
            <person name="Pearson M.D."/>
            <person name="Persinoti G."/>
            <person name="Poon T."/>
            <person name="Priest M."/>
            <person name="Roberts A.D."/>
            <person name="Saif S."/>
            <person name="Shea T.D."/>
            <person name="Sykes S.N."/>
            <person name="Wortman J."/>
            <person name="Nusbaum C."/>
            <person name="Birren B."/>
        </authorList>
    </citation>
    <scope>NUCLEOTIDE SEQUENCE [LARGE SCALE GENOMIC DNA]</scope>
    <source>
        <strain evidence="8">CBS 288.86</strain>
    </source>
</reference>
<keyword evidence="4" id="KW-0862">Zinc</keyword>
<accession>A0A022VPY3</accession>
<dbReference type="Pfam" id="PF17048">
    <property type="entry name" value="Ceramidse_alk_C"/>
    <property type="match status" value="1"/>
</dbReference>
<dbReference type="OrthoDB" id="191371at2759"/>
<feature type="binding site" evidence="4">
    <location>
        <position position="552"/>
    </location>
    <ligand>
        <name>Zn(2+)</name>
        <dbReference type="ChEBI" id="CHEBI:29105"/>
    </ligand>
</feature>
<dbReference type="AlphaFoldDB" id="A0A022VPY3"/>
<keyword evidence="5" id="KW-0443">Lipid metabolism</keyword>
<organism evidence="8">
    <name type="scientific">Trichophyton rubrum CBS 288.86</name>
    <dbReference type="NCBI Taxonomy" id="1215330"/>
    <lineage>
        <taxon>Eukaryota</taxon>
        <taxon>Fungi</taxon>
        <taxon>Dikarya</taxon>
        <taxon>Ascomycota</taxon>
        <taxon>Pezizomycotina</taxon>
        <taxon>Eurotiomycetes</taxon>
        <taxon>Eurotiomycetidae</taxon>
        <taxon>Onygenales</taxon>
        <taxon>Arthrodermataceae</taxon>
        <taxon>Trichophyton</taxon>
    </lineage>
</organism>
<evidence type="ECO:0000256" key="1">
    <source>
        <dbReference type="ARBA" id="ARBA00009835"/>
    </source>
</evidence>
<comment type="similarity">
    <text evidence="1 5">Belongs to the neutral ceramidase family.</text>
</comment>
<dbReference type="FunFam" id="2.60.40.2300:FF:000004">
    <property type="entry name" value="Neutral/alkaline nonlysosomal ceramidase, putative"/>
    <property type="match status" value="1"/>
</dbReference>
<feature type="binding site" evidence="4">
    <location>
        <position position="153"/>
    </location>
    <ligand>
        <name>Zn(2+)</name>
        <dbReference type="ChEBI" id="CHEBI:29105"/>
    </ligand>
</feature>
<dbReference type="Proteomes" id="UP000023758">
    <property type="component" value="Unassembled WGS sequence"/>
</dbReference>
<evidence type="ECO:0000259" key="7">
    <source>
        <dbReference type="Pfam" id="PF17048"/>
    </source>
</evidence>
<comment type="catalytic activity">
    <reaction evidence="5">
        <text>an N-acylsphing-4-enine + H2O = sphing-4-enine + a fatty acid</text>
        <dbReference type="Rhea" id="RHEA:20856"/>
        <dbReference type="ChEBI" id="CHEBI:15377"/>
        <dbReference type="ChEBI" id="CHEBI:28868"/>
        <dbReference type="ChEBI" id="CHEBI:52639"/>
        <dbReference type="ChEBI" id="CHEBI:57756"/>
        <dbReference type="EC" id="3.5.1.23"/>
    </reaction>
</comment>
<evidence type="ECO:0000256" key="5">
    <source>
        <dbReference type="RuleBase" id="RU366019"/>
    </source>
</evidence>
<dbReference type="InterPro" id="IPR031329">
    <property type="entry name" value="NEUT/ALK_ceramidase_N"/>
</dbReference>
<keyword evidence="2 5" id="KW-0378">Hydrolase</keyword>
<dbReference type="GO" id="GO:0042759">
    <property type="term" value="P:long-chain fatty acid biosynthetic process"/>
    <property type="evidence" value="ECO:0007669"/>
    <property type="project" value="TreeGrafter"/>
</dbReference>
<evidence type="ECO:0000256" key="4">
    <source>
        <dbReference type="PIRSR" id="PIRSR606823-2"/>
    </source>
</evidence>
<evidence type="ECO:0000256" key="2">
    <source>
        <dbReference type="ARBA" id="ARBA00022801"/>
    </source>
</evidence>
<feature type="binding site" evidence="4">
    <location>
        <position position="263"/>
    </location>
    <ligand>
        <name>Zn(2+)</name>
        <dbReference type="ChEBI" id="CHEBI:29105"/>
    </ligand>
</feature>
<dbReference type="EC" id="3.5.1.23" evidence="5"/>
<keyword evidence="4" id="KW-0479">Metal-binding</keyword>
<dbReference type="Pfam" id="PF04734">
    <property type="entry name" value="Ceramidase_alk"/>
    <property type="match status" value="1"/>
</dbReference>
<feature type="binding site" evidence="4">
    <location>
        <position position="512"/>
    </location>
    <ligand>
        <name>Zn(2+)</name>
        <dbReference type="ChEBI" id="CHEBI:29105"/>
    </ligand>
</feature>
<feature type="domain" description="Neutral/alkaline non-lysosomal ceramidase N-terminal" evidence="6">
    <location>
        <begin position="58"/>
        <end position="581"/>
    </location>
</feature>
<comment type="cofactor">
    <cofactor evidence="4">
        <name>Zn(2+)</name>
        <dbReference type="ChEBI" id="CHEBI:29105"/>
    </cofactor>
    <text evidence="4">Binds 1 zinc ion per subunit.</text>
</comment>
<dbReference type="PANTHER" id="PTHR12670">
    <property type="entry name" value="CERAMIDASE"/>
    <property type="match status" value="1"/>
</dbReference>
<evidence type="ECO:0000313" key="8">
    <source>
        <dbReference type="EMBL" id="EZF48004.1"/>
    </source>
</evidence>
<feature type="domain" description="Neutral/alkaline non-lysosomal ceramidase C-terminal" evidence="7">
    <location>
        <begin position="585"/>
        <end position="759"/>
    </location>
</feature>
<dbReference type="GO" id="GO:0016020">
    <property type="term" value="C:membrane"/>
    <property type="evidence" value="ECO:0007669"/>
    <property type="project" value="GOC"/>
</dbReference>
<dbReference type="PANTHER" id="PTHR12670:SF1">
    <property type="entry name" value="NEUTRAL CERAMIDASE"/>
    <property type="match status" value="1"/>
</dbReference>
<feature type="active site" description="Nucleophile" evidence="3">
    <location>
        <position position="313"/>
    </location>
</feature>